<name>A0A2K3KKY1_TRIPR</name>
<reference evidence="1 2" key="2">
    <citation type="journal article" date="2017" name="Front. Plant Sci.">
        <title>Gene Classification and Mining of Molecular Markers Useful in Red Clover (Trifolium pratense) Breeding.</title>
        <authorList>
            <person name="Istvanek J."/>
            <person name="Dluhosova J."/>
            <person name="Dluhos P."/>
            <person name="Patkova L."/>
            <person name="Nedelnik J."/>
            <person name="Repkova J."/>
        </authorList>
    </citation>
    <scope>NUCLEOTIDE SEQUENCE [LARGE SCALE GENOMIC DNA]</scope>
    <source>
        <strain evidence="2">cv. Tatra</strain>
        <tissue evidence="1">Young leaves</tissue>
    </source>
</reference>
<comment type="caution">
    <text evidence="1">The sequence shown here is derived from an EMBL/GenBank/DDBJ whole genome shotgun (WGS) entry which is preliminary data.</text>
</comment>
<gene>
    <name evidence="1" type="ORF">L195_g055359</name>
</gene>
<sequence>VGTIWKHLVSKVAMKGAALLCEVRVRCLSSSLGVEFLYGRAAKFYLGNNHITSATGVQ</sequence>
<dbReference type="Proteomes" id="UP000236291">
    <property type="component" value="Unassembled WGS sequence"/>
</dbReference>
<evidence type="ECO:0000313" key="2">
    <source>
        <dbReference type="Proteomes" id="UP000236291"/>
    </source>
</evidence>
<feature type="non-terminal residue" evidence="1">
    <location>
        <position position="1"/>
    </location>
</feature>
<dbReference type="EMBL" id="ASHM01100552">
    <property type="protein sequence ID" value="PNX66940.1"/>
    <property type="molecule type" value="Genomic_DNA"/>
</dbReference>
<reference evidence="1 2" key="1">
    <citation type="journal article" date="2014" name="Am. J. Bot.">
        <title>Genome assembly and annotation for red clover (Trifolium pratense; Fabaceae).</title>
        <authorList>
            <person name="Istvanek J."/>
            <person name="Jaros M."/>
            <person name="Krenek A."/>
            <person name="Repkova J."/>
        </authorList>
    </citation>
    <scope>NUCLEOTIDE SEQUENCE [LARGE SCALE GENOMIC DNA]</scope>
    <source>
        <strain evidence="2">cv. Tatra</strain>
        <tissue evidence="1">Young leaves</tissue>
    </source>
</reference>
<evidence type="ECO:0000313" key="1">
    <source>
        <dbReference type="EMBL" id="PNX66940.1"/>
    </source>
</evidence>
<protein>
    <submittedName>
        <fullName evidence="1">Uncharacterized protein</fullName>
    </submittedName>
</protein>
<accession>A0A2K3KKY1</accession>
<organism evidence="1 2">
    <name type="scientific">Trifolium pratense</name>
    <name type="common">Red clover</name>
    <dbReference type="NCBI Taxonomy" id="57577"/>
    <lineage>
        <taxon>Eukaryota</taxon>
        <taxon>Viridiplantae</taxon>
        <taxon>Streptophyta</taxon>
        <taxon>Embryophyta</taxon>
        <taxon>Tracheophyta</taxon>
        <taxon>Spermatophyta</taxon>
        <taxon>Magnoliopsida</taxon>
        <taxon>eudicotyledons</taxon>
        <taxon>Gunneridae</taxon>
        <taxon>Pentapetalae</taxon>
        <taxon>rosids</taxon>
        <taxon>fabids</taxon>
        <taxon>Fabales</taxon>
        <taxon>Fabaceae</taxon>
        <taxon>Papilionoideae</taxon>
        <taxon>50 kb inversion clade</taxon>
        <taxon>NPAAA clade</taxon>
        <taxon>Hologalegina</taxon>
        <taxon>IRL clade</taxon>
        <taxon>Trifolieae</taxon>
        <taxon>Trifolium</taxon>
    </lineage>
</organism>
<proteinExistence type="predicted"/>
<dbReference type="AlphaFoldDB" id="A0A2K3KKY1"/>